<evidence type="ECO:0000259" key="1">
    <source>
        <dbReference type="PROSITE" id="PS50943"/>
    </source>
</evidence>
<keyword evidence="3" id="KW-1185">Reference proteome</keyword>
<comment type="caution">
    <text evidence="2">The sequence shown here is derived from an EMBL/GenBank/DDBJ whole genome shotgun (WGS) entry which is preliminary data.</text>
</comment>
<dbReference type="EMBL" id="JBIWXY010000002">
    <property type="protein sequence ID" value="MFJ5447013.1"/>
    <property type="molecule type" value="Genomic_DNA"/>
</dbReference>
<gene>
    <name evidence="2" type="ORF">ACIKP9_12295</name>
</gene>
<proteinExistence type="predicted"/>
<evidence type="ECO:0000313" key="2">
    <source>
        <dbReference type="EMBL" id="MFJ5447013.1"/>
    </source>
</evidence>
<sequence length="91" mass="10087">MSSAAGKKIRAIRESLDMGRQEFADLTGIPKGTLIGIEQDRHEPKAGVLEIIAGHWPEYAAYLLTDNTNVKQRNPEVEALARELEDQKKAS</sequence>
<accession>A0ABW8GNT1</accession>
<dbReference type="PROSITE" id="PS50943">
    <property type="entry name" value="HTH_CROC1"/>
    <property type="match status" value="1"/>
</dbReference>
<reference evidence="2 3" key="1">
    <citation type="submission" date="2024-11" db="EMBL/GenBank/DDBJ databases">
        <authorList>
            <person name="Kaparullina E.N."/>
            <person name="Delegan Y.A."/>
            <person name="Doronina N.V."/>
        </authorList>
    </citation>
    <scope>NUCLEOTIDE SEQUENCE [LARGE SCALE GENOMIC DNA]</scope>
    <source>
        <strain evidence="2 3">7sh_L</strain>
    </source>
</reference>
<name>A0ABW8GNT1_9PROT</name>
<dbReference type="InterPro" id="IPR010982">
    <property type="entry name" value="Lambda_DNA-bd_dom_sf"/>
</dbReference>
<dbReference type="SMART" id="SM00530">
    <property type="entry name" value="HTH_XRE"/>
    <property type="match status" value="1"/>
</dbReference>
<dbReference type="RefSeq" id="WP_400883331.1">
    <property type="nucleotide sequence ID" value="NZ_JBIWXY010000002.1"/>
</dbReference>
<feature type="domain" description="HTH cro/C1-type" evidence="1">
    <location>
        <begin position="9"/>
        <end position="53"/>
    </location>
</feature>
<evidence type="ECO:0000313" key="3">
    <source>
        <dbReference type="Proteomes" id="UP001617669"/>
    </source>
</evidence>
<organism evidence="2 3">
    <name type="scientific">Methylobacillus methanolivorans</name>
    <dbReference type="NCBI Taxonomy" id="1848927"/>
    <lineage>
        <taxon>Bacteria</taxon>
        <taxon>Pseudomonadati</taxon>
        <taxon>Pseudomonadota</taxon>
        <taxon>Betaproteobacteria</taxon>
        <taxon>Nitrosomonadales</taxon>
        <taxon>Methylophilaceae</taxon>
        <taxon>Methylobacillus</taxon>
    </lineage>
</organism>
<dbReference type="InterPro" id="IPR001387">
    <property type="entry name" value="Cro/C1-type_HTH"/>
</dbReference>
<dbReference type="Pfam" id="PF01381">
    <property type="entry name" value="HTH_3"/>
    <property type="match status" value="1"/>
</dbReference>
<protein>
    <submittedName>
        <fullName evidence="2">Helix-turn-helix domain-containing protein</fullName>
    </submittedName>
</protein>
<dbReference type="Gene3D" id="1.10.260.40">
    <property type="entry name" value="lambda repressor-like DNA-binding domains"/>
    <property type="match status" value="1"/>
</dbReference>
<dbReference type="CDD" id="cd00093">
    <property type="entry name" value="HTH_XRE"/>
    <property type="match status" value="1"/>
</dbReference>
<dbReference type="SUPFAM" id="SSF47413">
    <property type="entry name" value="lambda repressor-like DNA-binding domains"/>
    <property type="match status" value="1"/>
</dbReference>
<dbReference type="Proteomes" id="UP001617669">
    <property type="component" value="Unassembled WGS sequence"/>
</dbReference>